<dbReference type="PANTHER" id="PTHR45626:SF22">
    <property type="entry name" value="DNA REPAIR PROTEIN RAD5"/>
    <property type="match status" value="1"/>
</dbReference>
<dbReference type="GO" id="GO:0016787">
    <property type="term" value="F:hydrolase activity"/>
    <property type="evidence" value="ECO:0007669"/>
    <property type="project" value="UniProtKB-KW"/>
</dbReference>
<dbReference type="GO" id="GO:0006281">
    <property type="term" value="P:DNA repair"/>
    <property type="evidence" value="ECO:0007669"/>
    <property type="project" value="TreeGrafter"/>
</dbReference>
<sequence length="111" mass="12775">MTLELVEAGLKQAHIQYLRFDGKVPQKNRQAIIEKFRKDPSIKVMILTLSCGAVGLTLTEASYAYLMEPHWNPTIEEQPLARIHRIGQKKEVTTVRFFVKDTFEETSTLIQ</sequence>
<organism evidence="5 6">
    <name type="scientific">Hyaloscypha hepaticicola</name>
    <dbReference type="NCBI Taxonomy" id="2082293"/>
    <lineage>
        <taxon>Eukaryota</taxon>
        <taxon>Fungi</taxon>
        <taxon>Dikarya</taxon>
        <taxon>Ascomycota</taxon>
        <taxon>Pezizomycotina</taxon>
        <taxon>Leotiomycetes</taxon>
        <taxon>Helotiales</taxon>
        <taxon>Hyaloscyphaceae</taxon>
        <taxon>Hyaloscypha</taxon>
    </lineage>
</organism>
<evidence type="ECO:0000259" key="4">
    <source>
        <dbReference type="PROSITE" id="PS51194"/>
    </source>
</evidence>
<evidence type="ECO:0000313" key="5">
    <source>
        <dbReference type="EMBL" id="PMD12963.1"/>
    </source>
</evidence>
<dbReference type="EMBL" id="KZ613538">
    <property type="protein sequence ID" value="PMD12963.1"/>
    <property type="molecule type" value="Genomic_DNA"/>
</dbReference>
<dbReference type="Proteomes" id="UP000235672">
    <property type="component" value="Unassembled WGS sequence"/>
</dbReference>
<dbReference type="OrthoDB" id="448448at2759"/>
<dbReference type="PROSITE" id="PS51194">
    <property type="entry name" value="HELICASE_CTER"/>
    <property type="match status" value="1"/>
</dbReference>
<dbReference type="InterPro" id="IPR049730">
    <property type="entry name" value="SNF2/RAD54-like_C"/>
</dbReference>
<feature type="domain" description="Helicase C-terminal" evidence="4">
    <location>
        <begin position="1"/>
        <end position="111"/>
    </location>
</feature>
<dbReference type="AlphaFoldDB" id="A0A2J6PG40"/>
<dbReference type="SUPFAM" id="SSF52540">
    <property type="entry name" value="P-loop containing nucleoside triphosphate hydrolases"/>
    <property type="match status" value="1"/>
</dbReference>
<dbReference type="GO" id="GO:0005524">
    <property type="term" value="F:ATP binding"/>
    <property type="evidence" value="ECO:0007669"/>
    <property type="project" value="UniProtKB-KW"/>
</dbReference>
<dbReference type="STRING" id="1745343.A0A2J6PG40"/>
<name>A0A2J6PG40_9HELO</name>
<evidence type="ECO:0000256" key="1">
    <source>
        <dbReference type="ARBA" id="ARBA00022741"/>
    </source>
</evidence>
<dbReference type="GO" id="GO:0005634">
    <property type="term" value="C:nucleus"/>
    <property type="evidence" value="ECO:0007669"/>
    <property type="project" value="TreeGrafter"/>
</dbReference>
<dbReference type="PANTHER" id="PTHR45626">
    <property type="entry name" value="TRANSCRIPTION TERMINATION FACTOR 2-RELATED"/>
    <property type="match status" value="1"/>
</dbReference>
<dbReference type="CDD" id="cd18793">
    <property type="entry name" value="SF2_C_SNF"/>
    <property type="match status" value="1"/>
</dbReference>
<dbReference type="SMART" id="SM00490">
    <property type="entry name" value="HELICc"/>
    <property type="match status" value="1"/>
</dbReference>
<evidence type="ECO:0000256" key="2">
    <source>
        <dbReference type="ARBA" id="ARBA00022801"/>
    </source>
</evidence>
<dbReference type="Pfam" id="PF00271">
    <property type="entry name" value="Helicase_C"/>
    <property type="match status" value="1"/>
</dbReference>
<proteinExistence type="predicted"/>
<evidence type="ECO:0000256" key="3">
    <source>
        <dbReference type="ARBA" id="ARBA00022840"/>
    </source>
</evidence>
<dbReference type="InterPro" id="IPR027417">
    <property type="entry name" value="P-loop_NTPase"/>
</dbReference>
<keyword evidence="3" id="KW-0067">ATP-binding</keyword>
<evidence type="ECO:0000313" key="6">
    <source>
        <dbReference type="Proteomes" id="UP000235672"/>
    </source>
</evidence>
<dbReference type="GO" id="GO:0008094">
    <property type="term" value="F:ATP-dependent activity, acting on DNA"/>
    <property type="evidence" value="ECO:0007669"/>
    <property type="project" value="TreeGrafter"/>
</dbReference>
<reference evidence="5 6" key="1">
    <citation type="submission" date="2016-05" db="EMBL/GenBank/DDBJ databases">
        <title>A degradative enzymes factory behind the ericoid mycorrhizal symbiosis.</title>
        <authorList>
            <consortium name="DOE Joint Genome Institute"/>
            <person name="Martino E."/>
            <person name="Morin E."/>
            <person name="Grelet G."/>
            <person name="Kuo A."/>
            <person name="Kohler A."/>
            <person name="Daghino S."/>
            <person name="Barry K."/>
            <person name="Choi C."/>
            <person name="Cichocki N."/>
            <person name="Clum A."/>
            <person name="Copeland A."/>
            <person name="Hainaut M."/>
            <person name="Haridas S."/>
            <person name="Labutti K."/>
            <person name="Lindquist E."/>
            <person name="Lipzen A."/>
            <person name="Khouja H.-R."/>
            <person name="Murat C."/>
            <person name="Ohm R."/>
            <person name="Olson A."/>
            <person name="Spatafora J."/>
            <person name="Veneault-Fourrey C."/>
            <person name="Henrissat B."/>
            <person name="Grigoriev I."/>
            <person name="Martin F."/>
            <person name="Perotto S."/>
        </authorList>
    </citation>
    <scope>NUCLEOTIDE SEQUENCE [LARGE SCALE GENOMIC DNA]</scope>
    <source>
        <strain evidence="5 6">UAMH 7357</strain>
    </source>
</reference>
<dbReference type="InterPro" id="IPR001650">
    <property type="entry name" value="Helicase_C-like"/>
</dbReference>
<protein>
    <submittedName>
        <fullName evidence="5">Putative SWI/SNF-related matrix-associated actin-dependent regulator of chromatin subfamily A member 3-like 3</fullName>
    </submittedName>
</protein>
<accession>A0A2J6PG40</accession>
<gene>
    <name evidence="5" type="ORF">NA56DRAFT_738997</name>
</gene>
<dbReference type="Gene3D" id="3.40.50.300">
    <property type="entry name" value="P-loop containing nucleotide triphosphate hydrolases"/>
    <property type="match status" value="1"/>
</dbReference>
<keyword evidence="1" id="KW-0547">Nucleotide-binding</keyword>
<dbReference type="InterPro" id="IPR050628">
    <property type="entry name" value="SNF2_RAD54_helicase_TF"/>
</dbReference>
<keyword evidence="2" id="KW-0378">Hydrolase</keyword>
<keyword evidence="6" id="KW-1185">Reference proteome</keyword>